<accession>A0AAV6I5X6</accession>
<feature type="transmembrane region" description="Helical" evidence="6">
    <location>
        <begin position="88"/>
        <end position="116"/>
    </location>
</feature>
<feature type="transmembrane region" description="Helical" evidence="6">
    <location>
        <begin position="220"/>
        <end position="245"/>
    </location>
</feature>
<feature type="transmembrane region" description="Helical" evidence="6">
    <location>
        <begin position="128"/>
        <end position="146"/>
    </location>
</feature>
<reference evidence="7" key="1">
    <citation type="submission" date="2020-08" db="EMBL/GenBank/DDBJ databases">
        <title>Plant Genome Project.</title>
        <authorList>
            <person name="Zhang R.-G."/>
        </authorList>
    </citation>
    <scope>NUCLEOTIDE SEQUENCE</scope>
    <source>
        <strain evidence="7">WSP0</strain>
        <tissue evidence="7">Leaf</tissue>
    </source>
</reference>
<dbReference type="AlphaFoldDB" id="A0AAV6I5X6"/>
<feature type="transmembrane region" description="Helical" evidence="6">
    <location>
        <begin position="47"/>
        <end position="68"/>
    </location>
</feature>
<comment type="caution">
    <text evidence="7">The sequence shown here is derived from an EMBL/GenBank/DDBJ whole genome shotgun (WGS) entry which is preliminary data.</text>
</comment>
<dbReference type="InterPro" id="IPR045069">
    <property type="entry name" value="MATE_euk"/>
</dbReference>
<dbReference type="GO" id="GO:1990961">
    <property type="term" value="P:xenobiotic detoxification by transmembrane export across the plasma membrane"/>
    <property type="evidence" value="ECO:0007669"/>
    <property type="project" value="InterPro"/>
</dbReference>
<evidence type="ECO:0000256" key="5">
    <source>
        <dbReference type="ARBA" id="ARBA00023136"/>
    </source>
</evidence>
<protein>
    <recommendedName>
        <fullName evidence="6">Protein DETOXIFICATION</fullName>
    </recommendedName>
    <alternativeName>
        <fullName evidence="6">Multidrug and toxic compound extrusion protein</fullName>
    </alternativeName>
</protein>
<dbReference type="NCBIfam" id="TIGR00797">
    <property type="entry name" value="matE"/>
    <property type="match status" value="1"/>
</dbReference>
<sequence length="542" mass="59837">MENGEQPLLLSIQDEYHNPNHNKQDYHVGRTGIQYFFREFCVESNKLWYLAAPAILTSICQYSLGAITQVFAGQLGTTELAMVSVENSIIAGFCYGIMWGMGSALETLCGIAFGAGHLEMLGIYMQRSWVILNVTALGLVFLYIFATPVLKIMGETDEIATEAGMFSLWMIPQLFAYAMNYPLTKFLQAQGKFMAMAVISGVTLVLHAVFSWLLMLKLGWGMVGAAVVLNSSWWFIVLAELVYIFSGACGRAWTGFSWMAFQNLWGFLKLSLASGAMLALEMWYMMSLTLFAGYLKDAQILSDASSICVNIMGWTIMAGTGFNSAISVRVSNELGAANPRAAKFSAVVVGVMSSLIGILLLLVLVATAKLYPSLFSTDTQVKQIVYELTPLLGLAILVYNLQLSLAGMGGHWGRVASLCRICEPRVLLFCWDSNVSAYGFQVQHGHSVEKEEEITVEKMSWGGPPMVGKERAEVGEKVLARGIWGGILIGSILEAFILMWIIYRTNWDKEVIYLEDVLNLFLLLLLETGYNTGVKEQMPSTN</sequence>
<keyword evidence="8" id="KW-1185">Reference proteome</keyword>
<feature type="transmembrane region" description="Helical" evidence="6">
    <location>
        <begin position="195"/>
        <end position="214"/>
    </location>
</feature>
<feature type="transmembrane region" description="Helical" evidence="6">
    <location>
        <begin position="384"/>
        <end position="402"/>
    </location>
</feature>
<organism evidence="7 8">
    <name type="scientific">Rhododendron griersonianum</name>
    <dbReference type="NCBI Taxonomy" id="479676"/>
    <lineage>
        <taxon>Eukaryota</taxon>
        <taxon>Viridiplantae</taxon>
        <taxon>Streptophyta</taxon>
        <taxon>Embryophyta</taxon>
        <taxon>Tracheophyta</taxon>
        <taxon>Spermatophyta</taxon>
        <taxon>Magnoliopsida</taxon>
        <taxon>eudicotyledons</taxon>
        <taxon>Gunneridae</taxon>
        <taxon>Pentapetalae</taxon>
        <taxon>asterids</taxon>
        <taxon>Ericales</taxon>
        <taxon>Ericaceae</taxon>
        <taxon>Ericoideae</taxon>
        <taxon>Rhodoreae</taxon>
        <taxon>Rhododendron</taxon>
    </lineage>
</organism>
<feature type="transmembrane region" description="Helical" evidence="6">
    <location>
        <begin position="274"/>
        <end position="295"/>
    </location>
</feature>
<evidence type="ECO:0000313" key="7">
    <source>
        <dbReference type="EMBL" id="KAG5522075.1"/>
    </source>
</evidence>
<evidence type="ECO:0000256" key="3">
    <source>
        <dbReference type="ARBA" id="ARBA00022692"/>
    </source>
</evidence>
<dbReference type="EMBL" id="JACTNZ010000012">
    <property type="protein sequence ID" value="KAG5522075.1"/>
    <property type="molecule type" value="Genomic_DNA"/>
</dbReference>
<feature type="transmembrane region" description="Helical" evidence="6">
    <location>
        <begin position="166"/>
        <end position="183"/>
    </location>
</feature>
<dbReference type="CDD" id="cd13132">
    <property type="entry name" value="MATE_eukaryotic"/>
    <property type="match status" value="1"/>
</dbReference>
<evidence type="ECO:0000256" key="6">
    <source>
        <dbReference type="RuleBase" id="RU004914"/>
    </source>
</evidence>
<keyword evidence="3 6" id="KW-0812">Transmembrane</keyword>
<dbReference type="PANTHER" id="PTHR11206">
    <property type="entry name" value="MULTIDRUG RESISTANCE PROTEIN"/>
    <property type="match status" value="1"/>
</dbReference>
<proteinExistence type="inferred from homology"/>
<comment type="subcellular location">
    <subcellularLocation>
        <location evidence="1">Membrane</location>
        <topology evidence="1">Multi-pass membrane protein</topology>
    </subcellularLocation>
</comment>
<feature type="transmembrane region" description="Helical" evidence="6">
    <location>
        <begin position="483"/>
        <end position="503"/>
    </location>
</feature>
<dbReference type="Pfam" id="PF01554">
    <property type="entry name" value="MatE"/>
    <property type="match status" value="2"/>
</dbReference>
<dbReference type="InterPro" id="IPR002528">
    <property type="entry name" value="MATE_fam"/>
</dbReference>
<keyword evidence="5 6" id="KW-0472">Membrane</keyword>
<dbReference type="Proteomes" id="UP000823749">
    <property type="component" value="Chromosome 12"/>
</dbReference>
<keyword evidence="4 6" id="KW-1133">Transmembrane helix</keyword>
<evidence type="ECO:0000256" key="1">
    <source>
        <dbReference type="ARBA" id="ARBA00004141"/>
    </source>
</evidence>
<dbReference type="GO" id="GO:0016020">
    <property type="term" value="C:membrane"/>
    <property type="evidence" value="ECO:0007669"/>
    <property type="project" value="UniProtKB-SubCell"/>
</dbReference>
<feature type="transmembrane region" description="Helical" evidence="6">
    <location>
        <begin position="307"/>
        <end position="326"/>
    </location>
</feature>
<feature type="transmembrane region" description="Helical" evidence="6">
    <location>
        <begin position="346"/>
        <end position="372"/>
    </location>
</feature>
<evidence type="ECO:0000313" key="8">
    <source>
        <dbReference type="Proteomes" id="UP000823749"/>
    </source>
</evidence>
<dbReference type="GO" id="GO:0042910">
    <property type="term" value="F:xenobiotic transmembrane transporter activity"/>
    <property type="evidence" value="ECO:0007669"/>
    <property type="project" value="InterPro"/>
</dbReference>
<gene>
    <name evidence="7" type="ORF">RHGRI_034324</name>
</gene>
<evidence type="ECO:0000256" key="4">
    <source>
        <dbReference type="ARBA" id="ARBA00022989"/>
    </source>
</evidence>
<comment type="similarity">
    <text evidence="2 6">Belongs to the multi antimicrobial extrusion (MATE) (TC 2.A.66.1) family.</text>
</comment>
<dbReference type="GO" id="GO:0015297">
    <property type="term" value="F:antiporter activity"/>
    <property type="evidence" value="ECO:0007669"/>
    <property type="project" value="InterPro"/>
</dbReference>
<name>A0AAV6I5X6_9ERIC</name>
<evidence type="ECO:0000256" key="2">
    <source>
        <dbReference type="ARBA" id="ARBA00010199"/>
    </source>
</evidence>